<keyword evidence="4" id="KW-0285">Flavoprotein</keyword>
<dbReference type="PIRSF" id="PIRSF000196">
    <property type="entry name" value="Pro_dehydrog"/>
    <property type="match status" value="1"/>
</dbReference>
<dbReference type="SUPFAM" id="SSF51730">
    <property type="entry name" value="FAD-linked oxidoreductase"/>
    <property type="match status" value="1"/>
</dbReference>
<reference evidence="11 12" key="1">
    <citation type="submission" date="2021-07" db="EMBL/GenBank/DDBJ databases">
        <title>Actinomadura sp. PM05-2 isolated from lichen.</title>
        <authorList>
            <person name="Somphong A."/>
            <person name="Phongsopitanun W."/>
            <person name="Tanasupawat S."/>
            <person name="Peongsungnone V."/>
        </authorList>
    </citation>
    <scope>NUCLEOTIDE SEQUENCE [LARGE SCALE GENOMIC DNA]</scope>
    <source>
        <strain evidence="11 12">PM05-2</strain>
    </source>
</reference>
<feature type="domain" description="Proline dehydrogenase" evidence="10">
    <location>
        <begin position="42"/>
        <end position="290"/>
    </location>
</feature>
<evidence type="ECO:0000256" key="8">
    <source>
        <dbReference type="ARBA" id="ARBA00023062"/>
    </source>
</evidence>
<evidence type="ECO:0000256" key="4">
    <source>
        <dbReference type="ARBA" id="ARBA00022630"/>
    </source>
</evidence>
<dbReference type="EMBL" id="JAIBOA010000014">
    <property type="protein sequence ID" value="MBW8485015.1"/>
    <property type="molecule type" value="Genomic_DNA"/>
</dbReference>
<evidence type="ECO:0000259" key="10">
    <source>
        <dbReference type="Pfam" id="PF01619"/>
    </source>
</evidence>
<dbReference type="PANTHER" id="PTHR13914:SF0">
    <property type="entry name" value="PROLINE DEHYDROGENASE 1, MITOCHONDRIAL"/>
    <property type="match status" value="1"/>
</dbReference>
<dbReference type="EC" id="1.5.5.2" evidence="3"/>
<keyword evidence="7" id="KW-0560">Oxidoreductase</keyword>
<evidence type="ECO:0000256" key="6">
    <source>
        <dbReference type="ARBA" id="ARBA00022827"/>
    </source>
</evidence>
<evidence type="ECO:0000256" key="3">
    <source>
        <dbReference type="ARBA" id="ARBA00012695"/>
    </source>
</evidence>
<accession>A0ABS7FX64</accession>
<keyword evidence="5" id="KW-0547">Nucleotide-binding</keyword>
<sequence length="306" mass="32847">MVSRALLAAAGSGGVRRVLATAPGTREVLRRFVAGETAEDALRAGDRLAGEGLLATYDMLGEDAGDRARADAATRGHLDLLARIGARGLGPRAEASLKLTALGQELDEDLALANARRICAAARDAGTAVTLDAEGPATVASTLRILRELRRDFPGTGAVVQAYLRRAEELCAELAFEGSRVRLCKGAYAAPEEVAFTGREDVDRSYVRCLKVLMTGAGHPMVATHDPRLIEIAGALARLHDRDADTFEYQLLYGVRPNEQRRLAAEGARVRVYVAYGTQWYGYFMRRLAERPAGLAAVLRSAATRG</sequence>
<protein>
    <recommendedName>
        <fullName evidence="3">proline dehydrogenase</fullName>
        <ecNumber evidence="3">1.5.5.2</ecNumber>
    </recommendedName>
</protein>
<comment type="cofactor">
    <cofactor evidence="1">
        <name>FAD</name>
        <dbReference type="ChEBI" id="CHEBI:57692"/>
    </cofactor>
</comment>
<comment type="pathway">
    <text evidence="2">Amino-acid degradation; L-proline degradation into L-glutamate; L-glutamate from L-proline: step 1/2.</text>
</comment>
<dbReference type="InterPro" id="IPR008219">
    <property type="entry name" value="PRODH_bac_arc"/>
</dbReference>
<dbReference type="PANTHER" id="PTHR13914">
    <property type="entry name" value="PROLINE OXIDASE"/>
    <property type="match status" value="1"/>
</dbReference>
<comment type="catalytic activity">
    <reaction evidence="9">
        <text>L-proline + a quinone = (S)-1-pyrroline-5-carboxylate + a quinol + H(+)</text>
        <dbReference type="Rhea" id="RHEA:23784"/>
        <dbReference type="ChEBI" id="CHEBI:15378"/>
        <dbReference type="ChEBI" id="CHEBI:17388"/>
        <dbReference type="ChEBI" id="CHEBI:24646"/>
        <dbReference type="ChEBI" id="CHEBI:60039"/>
        <dbReference type="ChEBI" id="CHEBI:132124"/>
        <dbReference type="EC" id="1.5.5.2"/>
    </reaction>
</comment>
<dbReference type="InterPro" id="IPR029041">
    <property type="entry name" value="FAD-linked_oxidoreductase-like"/>
</dbReference>
<organism evidence="11 12">
    <name type="scientific">Actinomadura parmotrematis</name>
    <dbReference type="NCBI Taxonomy" id="2864039"/>
    <lineage>
        <taxon>Bacteria</taxon>
        <taxon>Bacillati</taxon>
        <taxon>Actinomycetota</taxon>
        <taxon>Actinomycetes</taxon>
        <taxon>Streptosporangiales</taxon>
        <taxon>Thermomonosporaceae</taxon>
        <taxon>Actinomadura</taxon>
    </lineage>
</organism>
<name>A0ABS7FX64_9ACTN</name>
<comment type="caution">
    <text evidence="11">The sequence shown here is derived from an EMBL/GenBank/DDBJ whole genome shotgun (WGS) entry which is preliminary data.</text>
</comment>
<evidence type="ECO:0000256" key="5">
    <source>
        <dbReference type="ARBA" id="ARBA00022741"/>
    </source>
</evidence>
<dbReference type="RefSeq" id="WP_220168406.1">
    <property type="nucleotide sequence ID" value="NZ_JAIBOA010000014.1"/>
</dbReference>
<evidence type="ECO:0000256" key="7">
    <source>
        <dbReference type="ARBA" id="ARBA00023002"/>
    </source>
</evidence>
<keyword evidence="12" id="KW-1185">Reference proteome</keyword>
<evidence type="ECO:0000313" key="12">
    <source>
        <dbReference type="Proteomes" id="UP000774570"/>
    </source>
</evidence>
<evidence type="ECO:0000256" key="2">
    <source>
        <dbReference type="ARBA" id="ARBA00004739"/>
    </source>
</evidence>
<dbReference type="InterPro" id="IPR015659">
    <property type="entry name" value="Proline_oxidase"/>
</dbReference>
<evidence type="ECO:0000313" key="11">
    <source>
        <dbReference type="EMBL" id="MBW8485015.1"/>
    </source>
</evidence>
<evidence type="ECO:0000256" key="1">
    <source>
        <dbReference type="ARBA" id="ARBA00001974"/>
    </source>
</evidence>
<proteinExistence type="predicted"/>
<dbReference type="InterPro" id="IPR002872">
    <property type="entry name" value="Proline_DH_dom"/>
</dbReference>
<gene>
    <name evidence="11" type="ORF">K1Y72_21710</name>
</gene>
<dbReference type="Proteomes" id="UP000774570">
    <property type="component" value="Unassembled WGS sequence"/>
</dbReference>
<dbReference type="Gene3D" id="3.20.20.220">
    <property type="match status" value="1"/>
</dbReference>
<keyword evidence="8" id="KW-0642">Proline metabolism</keyword>
<dbReference type="Pfam" id="PF01619">
    <property type="entry name" value="Pro_dh"/>
    <property type="match status" value="1"/>
</dbReference>
<evidence type="ECO:0000256" key="9">
    <source>
        <dbReference type="ARBA" id="ARBA00048779"/>
    </source>
</evidence>
<keyword evidence="6" id="KW-0274">FAD</keyword>